<proteinExistence type="predicted"/>
<dbReference type="Proteomes" id="UP000187013">
    <property type="component" value="Unassembled WGS sequence"/>
</dbReference>
<dbReference type="GO" id="GO:0003729">
    <property type="term" value="F:mRNA binding"/>
    <property type="evidence" value="ECO:0007669"/>
    <property type="project" value="TreeGrafter"/>
</dbReference>
<name>A0A1Q3ABM8_ZYGRO</name>
<feature type="coiled-coil region" evidence="3">
    <location>
        <begin position="31"/>
        <end position="58"/>
    </location>
</feature>
<dbReference type="OrthoDB" id="185373at2759"/>
<organism evidence="4 5">
    <name type="scientific">Zygosaccharomyces rouxii</name>
    <dbReference type="NCBI Taxonomy" id="4956"/>
    <lineage>
        <taxon>Eukaryota</taxon>
        <taxon>Fungi</taxon>
        <taxon>Dikarya</taxon>
        <taxon>Ascomycota</taxon>
        <taxon>Saccharomycotina</taxon>
        <taxon>Saccharomycetes</taxon>
        <taxon>Saccharomycetales</taxon>
        <taxon>Saccharomycetaceae</taxon>
        <taxon>Zygosaccharomyces</taxon>
    </lineage>
</organism>
<accession>A0A1Q3ABM8</accession>
<comment type="subcellular location">
    <subcellularLocation>
        <location evidence="1">Mitochondrion</location>
    </subcellularLocation>
</comment>
<dbReference type="Gene3D" id="1.25.40.10">
    <property type="entry name" value="Tetratricopeptide repeat domain"/>
    <property type="match status" value="1"/>
</dbReference>
<evidence type="ECO:0000313" key="4">
    <source>
        <dbReference type="EMBL" id="GAV53082.1"/>
    </source>
</evidence>
<protein>
    <recommendedName>
        <fullName evidence="6">Mitochondrial group I intron splicing factor CCM1</fullName>
    </recommendedName>
</protein>
<dbReference type="PANTHER" id="PTHR47932">
    <property type="entry name" value="ATPASE EXPRESSION PROTEIN 3"/>
    <property type="match status" value="1"/>
</dbReference>
<dbReference type="Pfam" id="PF13041">
    <property type="entry name" value="PPR_2"/>
    <property type="match status" value="1"/>
</dbReference>
<evidence type="ECO:0000256" key="2">
    <source>
        <dbReference type="ARBA" id="ARBA00022737"/>
    </source>
</evidence>
<evidence type="ECO:0000256" key="1">
    <source>
        <dbReference type="ARBA" id="ARBA00004173"/>
    </source>
</evidence>
<dbReference type="PANTHER" id="PTHR47932:SF63">
    <property type="entry name" value="OS08G0290000 PROTEIN"/>
    <property type="match status" value="1"/>
</dbReference>
<sequence length="650" mass="75334">MLGTRFQILSRSFQVYSRIQGSSLREKLSNLQQRQVVLNKSSKELKRLEAKKRLEIKKTQKRSYPRQKAIHLIRKQNQNLDQDLKAAAIGPTSDSDLKYLLRTRDKRLIYTILGTTGEQLRDSLLVDKDVKKFLRRGLIEKAVLLTRLAKHRGSAGMNSIMKYFFHESKAPQSAVDLYNWRKKWGVPPNEFTNTILFDGLARQENPIKKANATLVLKAVDRLIENEELSQIEFNAALGALSNCNDITHAFELFERKTKGVKRDSISYLWILRACRRVESDSLFQDVISSIMEDIPTKLVDAPLLFEFCKVLHSRVDNVTLQKMTVLALKEYFEIDYDTDLWPKFVGGFQLSPLSHWSIDRRYPLNAPVVGLFLDNCLQSKQYALGLQFFEYLQKNNSGILDLDMYHKYMELQLRGNPLHCGDRCLEIYEEVENNSNFISSKHSLVLLYKAFERQAAKKANNVDEVKINGFLSKCLNAMKAAESIYSKEFNTRLYPTKSWQFIYAIVKAANTNEALSNRMITMVIDEYLRSLIHGQFSTSSISPKNGENRETLRFVELECVRLLNQLAFRMSIPGIEEVDISKPSLERDIFLQRRQLRQFKNILLEHVDALQSKHPNLGQLEQLDSKLKEKALKILDDHRSNEYINYVLVR</sequence>
<dbReference type="InterPro" id="IPR002885">
    <property type="entry name" value="PPR_rpt"/>
</dbReference>
<comment type="caution">
    <text evidence="4">The sequence shown here is derived from an EMBL/GenBank/DDBJ whole genome shotgun (WGS) entry which is preliminary data.</text>
</comment>
<gene>
    <name evidence="4" type="ORF">ZYGR_0AI03640</name>
</gene>
<keyword evidence="2" id="KW-0677">Repeat</keyword>
<reference evidence="4 5" key="1">
    <citation type="submission" date="2016-08" db="EMBL/GenBank/DDBJ databases">
        <title>Draft genome sequence of allopolyploid Zygosaccharomyces rouxii.</title>
        <authorList>
            <person name="Watanabe J."/>
            <person name="Uehara K."/>
            <person name="Mogi Y."/>
            <person name="Tsukioka Y."/>
        </authorList>
    </citation>
    <scope>NUCLEOTIDE SEQUENCE [LARGE SCALE GENOMIC DNA]</scope>
    <source>
        <strain evidence="4 5">NBRC 110957</strain>
    </source>
</reference>
<evidence type="ECO:0000313" key="5">
    <source>
        <dbReference type="Proteomes" id="UP000187013"/>
    </source>
</evidence>
<dbReference type="EMBL" id="BDGX01000035">
    <property type="protein sequence ID" value="GAV53082.1"/>
    <property type="molecule type" value="Genomic_DNA"/>
</dbReference>
<dbReference type="AlphaFoldDB" id="A0A1Q3ABM8"/>
<dbReference type="GO" id="GO:0005739">
    <property type="term" value="C:mitochondrion"/>
    <property type="evidence" value="ECO:0007669"/>
    <property type="project" value="UniProtKB-SubCell"/>
</dbReference>
<evidence type="ECO:0000256" key="3">
    <source>
        <dbReference type="SAM" id="Coils"/>
    </source>
</evidence>
<keyword evidence="3" id="KW-0175">Coiled coil</keyword>
<dbReference type="InterPro" id="IPR011990">
    <property type="entry name" value="TPR-like_helical_dom_sf"/>
</dbReference>
<evidence type="ECO:0008006" key="6">
    <source>
        <dbReference type="Google" id="ProtNLM"/>
    </source>
</evidence>